<accession>A0A7H0H1L4</accession>
<dbReference type="KEGG" id="hqi:H9L05_21900"/>
<gene>
    <name evidence="1" type="ORF">H9L05_21900</name>
</gene>
<protein>
    <submittedName>
        <fullName evidence="1">Uncharacterized protein</fullName>
    </submittedName>
</protein>
<dbReference type="RefSeq" id="WP_187734589.1">
    <property type="nucleotide sequence ID" value="NZ_CP060786.1"/>
</dbReference>
<geneLocation type="plasmid" evidence="1 2">
    <name>p_unnamed2</name>
</geneLocation>
<evidence type="ECO:0000313" key="1">
    <source>
        <dbReference type="EMBL" id="QNP54430.1"/>
    </source>
</evidence>
<name>A0A7H0H1L4_9BACT</name>
<evidence type="ECO:0000313" key="2">
    <source>
        <dbReference type="Proteomes" id="UP000516093"/>
    </source>
</evidence>
<dbReference type="AlphaFoldDB" id="A0A7H0H1L4"/>
<proteinExistence type="predicted"/>
<reference evidence="1 2" key="1">
    <citation type="submission" date="2020-08" db="EMBL/GenBank/DDBJ databases">
        <title>Genome sequence of Hymenobacter qilianensis JCM 19763T.</title>
        <authorList>
            <person name="Hyun D.-W."/>
            <person name="Bae J.-W."/>
        </authorList>
    </citation>
    <scope>NUCLEOTIDE SEQUENCE [LARGE SCALE GENOMIC DNA]</scope>
    <source>
        <strain evidence="1 2">JCM 19763</strain>
        <plasmid evidence="1 2">p_unnamed2</plasmid>
    </source>
</reference>
<dbReference type="Proteomes" id="UP000516093">
    <property type="component" value="Plasmid p_unnamed2"/>
</dbReference>
<keyword evidence="1" id="KW-0614">Plasmid</keyword>
<dbReference type="EMBL" id="CP060786">
    <property type="protein sequence ID" value="QNP54430.1"/>
    <property type="molecule type" value="Genomic_DNA"/>
</dbReference>
<sequence length="68" mass="7913">MQELSALATSKTTMSEADQLKYVSELADKQTRHLALVRYYTKRTANTIAQKERQATTKRLMMQEFGHY</sequence>
<keyword evidence="2" id="KW-1185">Reference proteome</keyword>
<organism evidence="1 2">
    <name type="scientific">Hymenobacter qilianensis</name>
    <dbReference type="NCBI Taxonomy" id="1385715"/>
    <lineage>
        <taxon>Bacteria</taxon>
        <taxon>Pseudomonadati</taxon>
        <taxon>Bacteroidota</taxon>
        <taxon>Cytophagia</taxon>
        <taxon>Cytophagales</taxon>
        <taxon>Hymenobacteraceae</taxon>
        <taxon>Hymenobacter</taxon>
    </lineage>
</organism>